<name>A0ACB5TMD3_CANBO</name>
<proteinExistence type="predicted"/>
<comment type="caution">
    <text evidence="1">The sequence shown here is derived from an EMBL/GenBank/DDBJ whole genome shotgun (WGS) entry which is preliminary data.</text>
</comment>
<dbReference type="EMBL" id="BSXV01000974">
    <property type="protein sequence ID" value="GME91303.1"/>
    <property type="molecule type" value="Genomic_DNA"/>
</dbReference>
<reference evidence="1" key="1">
    <citation type="submission" date="2023-04" db="EMBL/GenBank/DDBJ databases">
        <title>Candida boidinii NBRC 1967.</title>
        <authorList>
            <person name="Ichikawa N."/>
            <person name="Sato H."/>
            <person name="Tonouchi N."/>
        </authorList>
    </citation>
    <scope>NUCLEOTIDE SEQUENCE</scope>
    <source>
        <strain evidence="1">NBRC 1967</strain>
    </source>
</reference>
<evidence type="ECO:0000313" key="2">
    <source>
        <dbReference type="Proteomes" id="UP001165101"/>
    </source>
</evidence>
<keyword evidence="2" id="KW-1185">Reference proteome</keyword>
<sequence length="492" mass="57011">MIKAYGRQVQRTFRAKKLAYLVVLLTSIFIYAAYINGSPPEIDEFSEYDKEYDFDKREDETQPTYQEVSKKNNNWLQMLRNGYDYNEQQCPDYLTYASSAHPPYSKGSLRLPYMRPTEDCRTFSSDIIEKVIHEMTKRIEDPDIARLFENCFPNTLDTTILWHNLDIEKDNEDQYKTFIVTGDIHAEWLRDSARQLSVYQPFAKYDENLKKLILGAINLQASYISKAPYCNAFQPPLGSNIKRKPSAVDEVFPSPPWDDVFECKYELDSLASFLTLSNEYFENTHDDTFVSARWIDSLEYILTVLKRESSPTFDKNGVVLPFYYTFQRDTKIGSETLPISGNGNPVNFGTKLIRSAFRPSDDACIYQFFIPANIHILVELKKVKTLLRKKGLNELFSIIDHFTETIETGIKEFGIVNHPIHGKVYAYEVDGYGGLNIMDDANIPSLLSIPDLGYLNISDPIYQNTRRMVLDKKSNPYYFKEPLMMMMKSLKI</sequence>
<gene>
    <name evidence="1" type="ORF">Cboi01_000224800</name>
</gene>
<protein>
    <submittedName>
        <fullName evidence="1">Unnamed protein product</fullName>
    </submittedName>
</protein>
<evidence type="ECO:0000313" key="1">
    <source>
        <dbReference type="EMBL" id="GME91303.1"/>
    </source>
</evidence>
<dbReference type="Proteomes" id="UP001165101">
    <property type="component" value="Unassembled WGS sequence"/>
</dbReference>
<organism evidence="1 2">
    <name type="scientific">Candida boidinii</name>
    <name type="common">Yeast</name>
    <dbReference type="NCBI Taxonomy" id="5477"/>
    <lineage>
        <taxon>Eukaryota</taxon>
        <taxon>Fungi</taxon>
        <taxon>Dikarya</taxon>
        <taxon>Ascomycota</taxon>
        <taxon>Saccharomycotina</taxon>
        <taxon>Pichiomycetes</taxon>
        <taxon>Pichiales</taxon>
        <taxon>Pichiaceae</taxon>
        <taxon>Ogataea</taxon>
        <taxon>Ogataea/Candida clade</taxon>
    </lineage>
</organism>
<accession>A0ACB5TMD3</accession>